<sequence>MRTIKIILVAILGCGFLHPCAQAAEPKVLNNLVTELVNIKSVPAKPAYQEIS</sequence>
<evidence type="ECO:0000313" key="1">
    <source>
        <dbReference type="EMBL" id="KKL52580.1"/>
    </source>
</evidence>
<proteinExistence type="predicted"/>
<protein>
    <submittedName>
        <fullName evidence="1">Uncharacterized protein</fullName>
    </submittedName>
</protein>
<dbReference type="EMBL" id="LAZR01031840">
    <property type="protein sequence ID" value="KKL52580.1"/>
    <property type="molecule type" value="Genomic_DNA"/>
</dbReference>
<reference evidence="1" key="1">
    <citation type="journal article" date="2015" name="Nature">
        <title>Complex archaea that bridge the gap between prokaryotes and eukaryotes.</title>
        <authorList>
            <person name="Spang A."/>
            <person name="Saw J.H."/>
            <person name="Jorgensen S.L."/>
            <person name="Zaremba-Niedzwiedzka K."/>
            <person name="Martijn J."/>
            <person name="Lind A.E."/>
            <person name="van Eijk R."/>
            <person name="Schleper C."/>
            <person name="Guy L."/>
            <person name="Ettema T.J."/>
        </authorList>
    </citation>
    <scope>NUCLEOTIDE SEQUENCE</scope>
</reference>
<feature type="non-terminal residue" evidence="1">
    <location>
        <position position="52"/>
    </location>
</feature>
<comment type="caution">
    <text evidence="1">The sequence shown here is derived from an EMBL/GenBank/DDBJ whole genome shotgun (WGS) entry which is preliminary data.</text>
</comment>
<dbReference type="AlphaFoldDB" id="A0A0F9F5Q0"/>
<organism evidence="1">
    <name type="scientific">marine sediment metagenome</name>
    <dbReference type="NCBI Taxonomy" id="412755"/>
    <lineage>
        <taxon>unclassified sequences</taxon>
        <taxon>metagenomes</taxon>
        <taxon>ecological metagenomes</taxon>
    </lineage>
</organism>
<accession>A0A0F9F5Q0</accession>
<gene>
    <name evidence="1" type="ORF">LCGC14_2284030</name>
</gene>
<name>A0A0F9F5Q0_9ZZZZ</name>